<feature type="domain" description="DUF6535" evidence="2">
    <location>
        <begin position="43"/>
        <end position="217"/>
    </location>
</feature>
<dbReference type="Pfam" id="PF20153">
    <property type="entry name" value="DUF6535"/>
    <property type="match status" value="1"/>
</dbReference>
<keyword evidence="4" id="KW-1185">Reference proteome</keyword>
<sequence length="670" mass="76220">MAAAPEATTSSVFKPDEAKVWRCGHPQDSEHKYPIPEPAGDPWEALLTPLLFQDKAQCEAWKDEVQNLLIFAGLFSAVVTAFVIDSYKTLQPDPNDAIINLLSRIDARQADALNSTGTITPVLQSFSPAHSAIRINTVWLLSLVLSLTTVLFGIISLQWLREHQHYHGITSKQAYAIFHMRAEALKKWYVPQLFASLPLILQGALVLFFIGMIDFLLSLNRKVAIPIILVITLVFFFLVCTTVLPTLQAFPLFVPFLKLHKSGAPAQCPYKSPQSLAFRSISGAALWIWSKFFSDVLYYPIILIRHLSASLRKENKEKSEVPEWVLNPHDIRVVWRKRTWIEFDLAWLDVRDNYLTTGRGIRAAPTFPLHVPLYDLVQGLGHAIKDHGAMDPEYFIDTVYGCFQEMSQNTHDIHHYQYPYQLHLQALLKRFLKRGVFGYISDVVDGENFDLLYDEKCLAFLTIMISNRSLEAIIPRLEHFHELSLRIMAFFSTCPQKLKEEPSGQNFPFVIRFDHPGLDSTWDSATLEDFADQWAANLYSFFRVINDPIVTEGALAHSFHAHGLVQDFITGALVRLMQVHEANINPTLVAECLLAVINLLTTTFESHLSDDKVTKRADLLLAAALTFSFQLEYHTWLPDNVFRGMTRLNPIITRYRQLSDEAKKNASPRA</sequence>
<dbReference type="STRING" id="231916.A0A409YUT5"/>
<accession>A0A409YUT5</accession>
<evidence type="ECO:0000313" key="4">
    <source>
        <dbReference type="Proteomes" id="UP000284706"/>
    </source>
</evidence>
<dbReference type="Proteomes" id="UP000284706">
    <property type="component" value="Unassembled WGS sequence"/>
</dbReference>
<dbReference type="AlphaFoldDB" id="A0A409YUT5"/>
<dbReference type="InterPro" id="IPR045338">
    <property type="entry name" value="DUF6535"/>
</dbReference>
<reference evidence="3 4" key="1">
    <citation type="journal article" date="2018" name="Evol. Lett.">
        <title>Horizontal gene cluster transfer increased hallucinogenic mushroom diversity.</title>
        <authorList>
            <person name="Reynolds H.T."/>
            <person name="Vijayakumar V."/>
            <person name="Gluck-Thaler E."/>
            <person name="Korotkin H.B."/>
            <person name="Matheny P.B."/>
            <person name="Slot J.C."/>
        </authorList>
    </citation>
    <scope>NUCLEOTIDE SEQUENCE [LARGE SCALE GENOMIC DNA]</scope>
    <source>
        <strain evidence="3 4">SRW20</strain>
    </source>
</reference>
<evidence type="ECO:0000256" key="1">
    <source>
        <dbReference type="SAM" id="Phobius"/>
    </source>
</evidence>
<dbReference type="OrthoDB" id="3235960at2759"/>
<feature type="transmembrane region" description="Helical" evidence="1">
    <location>
        <begin position="138"/>
        <end position="160"/>
    </location>
</feature>
<organism evidence="3 4">
    <name type="scientific">Gymnopilus dilepis</name>
    <dbReference type="NCBI Taxonomy" id="231916"/>
    <lineage>
        <taxon>Eukaryota</taxon>
        <taxon>Fungi</taxon>
        <taxon>Dikarya</taxon>
        <taxon>Basidiomycota</taxon>
        <taxon>Agaricomycotina</taxon>
        <taxon>Agaricomycetes</taxon>
        <taxon>Agaricomycetidae</taxon>
        <taxon>Agaricales</taxon>
        <taxon>Agaricineae</taxon>
        <taxon>Hymenogastraceae</taxon>
        <taxon>Gymnopilus</taxon>
    </lineage>
</organism>
<feature type="transmembrane region" description="Helical" evidence="1">
    <location>
        <begin position="224"/>
        <end position="247"/>
    </location>
</feature>
<evidence type="ECO:0000313" key="3">
    <source>
        <dbReference type="EMBL" id="PPR06762.1"/>
    </source>
</evidence>
<feature type="transmembrane region" description="Helical" evidence="1">
    <location>
        <begin position="193"/>
        <end position="217"/>
    </location>
</feature>
<keyword evidence="1" id="KW-1133">Transmembrane helix</keyword>
<proteinExistence type="predicted"/>
<dbReference type="InParanoid" id="A0A409YUT5"/>
<gene>
    <name evidence="3" type="ORF">CVT26_003913</name>
</gene>
<comment type="caution">
    <text evidence="3">The sequence shown here is derived from an EMBL/GenBank/DDBJ whole genome shotgun (WGS) entry which is preliminary data.</text>
</comment>
<keyword evidence="1" id="KW-0812">Transmembrane</keyword>
<keyword evidence="1" id="KW-0472">Membrane</keyword>
<evidence type="ECO:0000259" key="2">
    <source>
        <dbReference type="Pfam" id="PF20153"/>
    </source>
</evidence>
<dbReference type="EMBL" id="NHYE01000247">
    <property type="protein sequence ID" value="PPR06762.1"/>
    <property type="molecule type" value="Genomic_DNA"/>
</dbReference>
<protein>
    <recommendedName>
        <fullName evidence="2">DUF6535 domain-containing protein</fullName>
    </recommendedName>
</protein>
<name>A0A409YUT5_9AGAR</name>